<keyword evidence="1" id="KW-0547">Nucleotide-binding</keyword>
<dbReference type="InterPro" id="IPR050474">
    <property type="entry name" value="Hel308_SKI2-like"/>
</dbReference>
<sequence>MDRIEKASFAIKNINEFRSGAITEAQLTTKICDYFDFIKDKELTPSDIKFLKYISNVVGIPHYYDLLMKVFQRDIEEISVFNLNTLSSIIYESTLYVDEHIKLHKHQMSILDRFEFHKQNRIFLSASTSFGKTYLVYEIIKKMKYQNIVLMFPTIALLSENLEKLRIDSYYQYFRENYKIHTLSQIDEEELADNNLFIFTPERYLSFLDRNEGNIGFDFIFMDEIYKIDNEYIIDNDEAKENERDTAYRVSLYNALSNNTDVLLVGPYIGFENQNNQNYNPSFDNFIQFNNFQRIDYNEYEIVNKKRILLDSTQLINDKYEVKISKAMTKKAILANTIQALIQTRENCIVYCYGAGTAESKAKEISPINKVIHEQNNHLLNLIEHMKVNFHEEWVVVKSLENGIGIHHGLVPKYIQKEIINFFNDGLLNILFSTTTITEGVNTSAKNLIVFDHKKGKKDLKKFDAKNIEGRAGRFMYHFSGNVLIIDKKFDEIVNSEDIGIKHKNYDENSPKDQIDYFITDDKYLSDIHIAERIELLNQIAQREIPLELFNAYKVINYSDKIRLYDLINGLSAIQDKKIKKLISSINGDKVKIDFDGFDEIVSLLTDIVHNADLLSMMTRKKNSELDQKEHFIITFLLNAYLTYGFKGLVDYKIDIQGKDIDKSMQESSRFVYNTLKYQLVKYLGVFNILYKYIRSTKENSEIGIDKLLAKLEYNAFSKIGKVASDYGVPYKIVEYYDNLESNPKNSELIQSQFDNFERKSFEKFVKILGE</sequence>
<dbReference type="InterPro" id="IPR027417">
    <property type="entry name" value="P-loop_NTPase"/>
</dbReference>
<evidence type="ECO:0000313" key="7">
    <source>
        <dbReference type="EMBL" id="DAB37665.1"/>
    </source>
</evidence>
<dbReference type="SMART" id="SM00490">
    <property type="entry name" value="HELICc"/>
    <property type="match status" value="1"/>
</dbReference>
<dbReference type="Proteomes" id="UP000228859">
    <property type="component" value="Unassembled WGS sequence"/>
</dbReference>
<keyword evidence="4" id="KW-0067">ATP-binding</keyword>
<accession>A0A2D3WCN8</accession>
<dbReference type="SUPFAM" id="SSF52540">
    <property type="entry name" value="P-loop containing nucleoside triphosphate hydrolases"/>
    <property type="match status" value="2"/>
</dbReference>
<comment type="caution">
    <text evidence="7">The sequence shown here is derived from an EMBL/GenBank/DDBJ whole genome shotgun (WGS) entry which is preliminary data.</text>
</comment>
<dbReference type="AlphaFoldDB" id="A0A2D3WCN8"/>
<dbReference type="PANTHER" id="PTHR47961:SF6">
    <property type="entry name" value="DNA-DIRECTED DNA POLYMERASE"/>
    <property type="match status" value="1"/>
</dbReference>
<dbReference type="Gene3D" id="3.40.50.300">
    <property type="entry name" value="P-loop containing nucleotide triphosphate hydrolases"/>
    <property type="match status" value="2"/>
</dbReference>
<dbReference type="InterPro" id="IPR014001">
    <property type="entry name" value="Helicase_ATP-bd"/>
</dbReference>
<dbReference type="GO" id="GO:0003677">
    <property type="term" value="F:DNA binding"/>
    <property type="evidence" value="ECO:0007669"/>
    <property type="project" value="InterPro"/>
</dbReference>
<evidence type="ECO:0000313" key="8">
    <source>
        <dbReference type="Proteomes" id="UP000228859"/>
    </source>
</evidence>
<evidence type="ECO:0000259" key="6">
    <source>
        <dbReference type="SMART" id="SM00490"/>
    </source>
</evidence>
<dbReference type="EMBL" id="DLUI01000143">
    <property type="protein sequence ID" value="DAB37665.1"/>
    <property type="molecule type" value="Genomic_DNA"/>
</dbReference>
<dbReference type="PANTHER" id="PTHR47961">
    <property type="entry name" value="DNA POLYMERASE THETA, PUTATIVE (AFU_ORTHOLOGUE AFUA_1G05260)-RELATED"/>
    <property type="match status" value="1"/>
</dbReference>
<feature type="domain" description="Helicase C-terminal" evidence="6">
    <location>
        <begin position="391"/>
        <end position="476"/>
    </location>
</feature>
<keyword evidence="3 7" id="KW-0347">Helicase</keyword>
<dbReference type="GO" id="GO:0004386">
    <property type="term" value="F:helicase activity"/>
    <property type="evidence" value="ECO:0007669"/>
    <property type="project" value="UniProtKB-KW"/>
</dbReference>
<evidence type="ECO:0000256" key="2">
    <source>
        <dbReference type="ARBA" id="ARBA00022801"/>
    </source>
</evidence>
<dbReference type="Pfam" id="PF00271">
    <property type="entry name" value="Helicase_C"/>
    <property type="match status" value="1"/>
</dbReference>
<protein>
    <submittedName>
        <fullName evidence="7">Helicase</fullName>
    </submittedName>
</protein>
<proteinExistence type="predicted"/>
<evidence type="ECO:0000256" key="4">
    <source>
        <dbReference type="ARBA" id="ARBA00022840"/>
    </source>
</evidence>
<dbReference type="GO" id="GO:0016787">
    <property type="term" value="F:hydrolase activity"/>
    <property type="evidence" value="ECO:0007669"/>
    <property type="project" value="UniProtKB-KW"/>
</dbReference>
<evidence type="ECO:0000256" key="1">
    <source>
        <dbReference type="ARBA" id="ARBA00022741"/>
    </source>
</evidence>
<dbReference type="RefSeq" id="WP_294893665.1">
    <property type="nucleotide sequence ID" value="NZ_DLUI01000143.1"/>
</dbReference>
<evidence type="ECO:0000256" key="3">
    <source>
        <dbReference type="ARBA" id="ARBA00022806"/>
    </source>
</evidence>
<gene>
    <name evidence="7" type="ORF">CFH83_09910</name>
</gene>
<dbReference type="InterPro" id="IPR001650">
    <property type="entry name" value="Helicase_C-like"/>
</dbReference>
<dbReference type="GO" id="GO:0005524">
    <property type="term" value="F:ATP binding"/>
    <property type="evidence" value="ECO:0007669"/>
    <property type="project" value="UniProtKB-KW"/>
</dbReference>
<dbReference type="InterPro" id="IPR006935">
    <property type="entry name" value="Helicase/UvrB_N"/>
</dbReference>
<dbReference type="Pfam" id="PF04851">
    <property type="entry name" value="ResIII"/>
    <property type="match status" value="1"/>
</dbReference>
<name>A0A2D3WCN8_9BACT</name>
<feature type="domain" description="Helicase ATP-binding" evidence="5">
    <location>
        <begin position="99"/>
        <end position="289"/>
    </location>
</feature>
<keyword evidence="2" id="KW-0378">Hydrolase</keyword>
<dbReference type="SMART" id="SM00487">
    <property type="entry name" value="DEXDc"/>
    <property type="match status" value="1"/>
</dbReference>
<evidence type="ECO:0000259" key="5">
    <source>
        <dbReference type="SMART" id="SM00487"/>
    </source>
</evidence>
<reference evidence="7 8" key="1">
    <citation type="journal article" date="2017" name="Front. Microbiol.">
        <title>Comparative Genomic Analysis of the Class Epsilonproteobacteria and Proposed Reclassification to Epsilonbacteraeota (phyl. nov.).</title>
        <authorList>
            <person name="Waite D.W."/>
            <person name="Vanwonterghem I."/>
            <person name="Rinke C."/>
            <person name="Parks D.H."/>
            <person name="Zhang Y."/>
            <person name="Takai K."/>
            <person name="Sievert S.M."/>
            <person name="Simon J."/>
            <person name="Campbell B.J."/>
            <person name="Hanson T.E."/>
            <person name="Woyke T."/>
            <person name="Klotz M.G."/>
            <person name="Hugenholtz P."/>
        </authorList>
    </citation>
    <scope>NUCLEOTIDE SEQUENCE [LARGE SCALE GENOMIC DNA]</scope>
    <source>
        <strain evidence="7">UBA12443</strain>
    </source>
</reference>
<organism evidence="7 8">
    <name type="scientific">Sulfuricurvum kujiense</name>
    <dbReference type="NCBI Taxonomy" id="148813"/>
    <lineage>
        <taxon>Bacteria</taxon>
        <taxon>Pseudomonadati</taxon>
        <taxon>Campylobacterota</taxon>
        <taxon>Epsilonproteobacteria</taxon>
        <taxon>Campylobacterales</taxon>
        <taxon>Sulfurimonadaceae</taxon>
        <taxon>Sulfuricurvum</taxon>
    </lineage>
</organism>